<protein>
    <submittedName>
        <fullName evidence="3">Scyllo-inosamine-4-phosphate amidinotransferase</fullName>
    </submittedName>
</protein>
<evidence type="ECO:0000256" key="1">
    <source>
        <dbReference type="ARBA" id="ARBA00006943"/>
    </source>
</evidence>
<dbReference type="AlphaFoldDB" id="B1W373"/>
<name>B1W373_STRGG</name>
<dbReference type="CDD" id="cd21135">
    <property type="entry name" value="amidinotransferase_StrB1-like"/>
    <property type="match status" value="1"/>
</dbReference>
<accession>B1W373</accession>
<keyword evidence="2" id="KW-0808">Transferase</keyword>
<dbReference type="SUPFAM" id="SSF55909">
    <property type="entry name" value="Pentein"/>
    <property type="match status" value="1"/>
</dbReference>
<comment type="similarity">
    <text evidence="1">Belongs to the amidinotransferase family.</text>
</comment>
<dbReference type="Gene3D" id="3.75.10.10">
    <property type="entry name" value="L-arginine/glycine Amidinotransferase, Chain A"/>
    <property type="match status" value="1"/>
</dbReference>
<dbReference type="HOGENOM" id="CLU_047415_0_0_11"/>
<dbReference type="RefSeq" id="WP_003970233.1">
    <property type="nucleotide sequence ID" value="NC_010572.1"/>
</dbReference>
<organism evidence="3 4">
    <name type="scientific">Streptomyces griseus subsp. griseus (strain JCM 4626 / CBS 651.72 / NBRC 13350 / KCC S-0626 / ISP 5235)</name>
    <dbReference type="NCBI Taxonomy" id="455632"/>
    <lineage>
        <taxon>Bacteria</taxon>
        <taxon>Bacillati</taxon>
        <taxon>Actinomycetota</taxon>
        <taxon>Actinomycetes</taxon>
        <taxon>Kitasatosporales</taxon>
        <taxon>Streptomycetaceae</taxon>
        <taxon>Streptomyces</taxon>
    </lineage>
</organism>
<dbReference type="EMBL" id="AP009493">
    <property type="protein sequence ID" value="BAG22755.1"/>
    <property type="molecule type" value="Genomic_DNA"/>
</dbReference>
<gene>
    <name evidence="3" type="primary">strB2</name>
    <name evidence="3" type="ordered locus">SGR_5926</name>
</gene>
<dbReference type="KEGG" id="sgr:SGR_5926"/>
<dbReference type="eggNOG" id="COG1834">
    <property type="taxonomic scope" value="Bacteria"/>
</dbReference>
<dbReference type="PANTHER" id="PTHR10488:SF1">
    <property type="entry name" value="GLYCINE AMIDINOTRANSFERASE, MITOCHONDRIAL"/>
    <property type="match status" value="1"/>
</dbReference>
<reference evidence="4" key="1">
    <citation type="journal article" date="2008" name="J. Bacteriol.">
        <title>Genome sequence of the streptomycin-producing microorganism Streptomyces griseus IFO 13350.</title>
        <authorList>
            <person name="Ohnishi Y."/>
            <person name="Ishikawa J."/>
            <person name="Hara H."/>
            <person name="Suzuki H."/>
            <person name="Ikenoya M."/>
            <person name="Ikeda H."/>
            <person name="Yamashita A."/>
            <person name="Hattori M."/>
            <person name="Horinouchi S."/>
        </authorList>
    </citation>
    <scope>NUCLEOTIDE SEQUENCE [LARGE SCALE GENOMIC DNA]</scope>
    <source>
        <strain evidence="4">JCM 4626 / NBRC 13350</strain>
    </source>
</reference>
<dbReference type="PANTHER" id="PTHR10488">
    <property type="entry name" value="GLYCINE AMIDINOTRANSFERASE, MITOCHONDRIAL"/>
    <property type="match status" value="1"/>
</dbReference>
<proteinExistence type="inferred from homology"/>
<evidence type="ECO:0000313" key="3">
    <source>
        <dbReference type="EMBL" id="BAG22755.1"/>
    </source>
</evidence>
<dbReference type="SMR" id="B1W373"/>
<dbReference type="InterPro" id="IPR033195">
    <property type="entry name" value="AmidinoTrfase"/>
</dbReference>
<sequence length="350" mass="38313">MSLVGVHNEWDPLEEVVVGTALGARVPVPDRSLLAVEYAEYAGPGRWQEVPTGPYPDRALKETEDELEELCEELRGLGVTVRRPGARDSAAPVRTPDWESDGYGDLCPRDGLLVVGDTVIEAPMALRARFLESLAYKELLVEYLAAGSRWISAPKPRLAEGMYDPSAPSGERLRDLEPVFDAANVLRLGTDLLYLVSDSGNELGARWLQSALGAAYTVHPCRGLYSSTHIDSTLVPLRPGLVLVNPARVTDDNLPGVLRTWQRIECPALAGLGYAGDVPHCSTWIGMSLLVVRPGLVVVDSRHRELMRVLERHGVDVLPLKLTHARMLGGGFHGVTLDIRRTGALETYRF</sequence>
<dbReference type="Proteomes" id="UP000001685">
    <property type="component" value="Chromosome"/>
</dbReference>
<evidence type="ECO:0000313" key="4">
    <source>
        <dbReference type="Proteomes" id="UP000001685"/>
    </source>
</evidence>
<dbReference type="GO" id="GO:0015067">
    <property type="term" value="F:amidinotransferase activity"/>
    <property type="evidence" value="ECO:0007669"/>
    <property type="project" value="InterPro"/>
</dbReference>
<evidence type="ECO:0000256" key="2">
    <source>
        <dbReference type="ARBA" id="ARBA00022679"/>
    </source>
</evidence>
<dbReference type="PATRIC" id="fig|455632.4.peg.6074"/>